<evidence type="ECO:0000313" key="2">
    <source>
        <dbReference type="EMBL" id="MFD2162320.1"/>
    </source>
</evidence>
<name>A0ABW4ZK69_9SPHI</name>
<keyword evidence="2" id="KW-0456">Lyase</keyword>
<evidence type="ECO:0000313" key="3">
    <source>
        <dbReference type="Proteomes" id="UP001597387"/>
    </source>
</evidence>
<organism evidence="2 3">
    <name type="scientific">Paradesertivirga mongoliensis</name>
    <dbReference type="NCBI Taxonomy" id="2100740"/>
    <lineage>
        <taxon>Bacteria</taxon>
        <taxon>Pseudomonadati</taxon>
        <taxon>Bacteroidota</taxon>
        <taxon>Sphingobacteriia</taxon>
        <taxon>Sphingobacteriales</taxon>
        <taxon>Sphingobacteriaceae</taxon>
        <taxon>Paradesertivirga</taxon>
    </lineage>
</organism>
<keyword evidence="3" id="KW-1185">Reference proteome</keyword>
<dbReference type="InterPro" id="IPR006626">
    <property type="entry name" value="PbH1"/>
</dbReference>
<dbReference type="SMART" id="SM00710">
    <property type="entry name" value="PbH1"/>
    <property type="match status" value="4"/>
</dbReference>
<dbReference type="EMBL" id="JBHUHZ010000001">
    <property type="protein sequence ID" value="MFD2162320.1"/>
    <property type="molecule type" value="Genomic_DNA"/>
</dbReference>
<feature type="signal peptide" evidence="1">
    <location>
        <begin position="1"/>
        <end position="28"/>
    </location>
</feature>
<evidence type="ECO:0000256" key="1">
    <source>
        <dbReference type="SAM" id="SignalP"/>
    </source>
</evidence>
<keyword evidence="1" id="KW-0732">Signal</keyword>
<dbReference type="Pfam" id="PF14592">
    <property type="entry name" value="Chondroitinas_B"/>
    <property type="match status" value="1"/>
</dbReference>
<dbReference type="RefSeq" id="WP_255903850.1">
    <property type="nucleotide sequence ID" value="NZ_JAFMZO010000003.1"/>
</dbReference>
<dbReference type="Gene3D" id="2.160.20.10">
    <property type="entry name" value="Single-stranded right-handed beta-helix, Pectin lyase-like"/>
    <property type="match status" value="1"/>
</dbReference>
<dbReference type="GO" id="GO:0016829">
    <property type="term" value="F:lyase activity"/>
    <property type="evidence" value="ECO:0007669"/>
    <property type="project" value="UniProtKB-KW"/>
</dbReference>
<sequence>MNRKRITTRTLLFSLPCVVLFSFCKKSAAPPSVEGQNYANSVNIGVSNEMPLIGSTVTLSAVYTGKIDKLIWTVDNAVIASADQALNYTFKDLQEHTFKISIEAGPNKFTSAKTIKAMAGSADNEINKNLIPPAGTLRYCTTWLEFTAAVNSSLPGDVIQLKDGTYSGNLAISKSGTSGKPITIIPQNRGGVIIGGNSEWEINGKYITVDGFYFARGSSTHPISFGSTSAYSRLVNSAIVEWNLGGADTRLITIKGNHNEVGYCFLRKKNTPGMMLEVVRESSARNDHLIHHVYFGYFKDPGSGNGFETVRISTSGQSLSGSYTTLENCVFERCDGESEILSNKSGFNRYRGNTFLNSDGALTLRHGHDCLVENNFFINTSQGSSSRCNGVRVIGERQIVRNNYFLNLPSGSQAIQLEYGNEVPHALTQYDQVKDAVIENNTVYNCDKGIRIGASRNSSDNPPRILAPNGIFKNNLIVSANGSNYSLELEDEVVNNNLFTYSNNLIAGKNRLRPVAANLPAGIQYTPTLQMTVDNNGLYWPADQQVTAGSSNMVKPLYQDDVVPYWIKIKMTEKHPDFSGIPW</sequence>
<proteinExistence type="predicted"/>
<gene>
    <name evidence="2" type="ORF">ACFSJU_07935</name>
</gene>
<dbReference type="SUPFAM" id="SSF51126">
    <property type="entry name" value="Pectin lyase-like"/>
    <property type="match status" value="1"/>
</dbReference>
<protein>
    <submittedName>
        <fullName evidence="2">Polysaccharide lyase 6 family protein</fullName>
    </submittedName>
</protein>
<feature type="chain" id="PRO_5047187572" evidence="1">
    <location>
        <begin position="29"/>
        <end position="583"/>
    </location>
</feature>
<comment type="caution">
    <text evidence="2">The sequence shown here is derived from an EMBL/GenBank/DDBJ whole genome shotgun (WGS) entry which is preliminary data.</text>
</comment>
<reference evidence="3" key="1">
    <citation type="journal article" date="2019" name="Int. J. Syst. Evol. Microbiol.">
        <title>The Global Catalogue of Microorganisms (GCM) 10K type strain sequencing project: providing services to taxonomists for standard genome sequencing and annotation.</title>
        <authorList>
            <consortium name="The Broad Institute Genomics Platform"/>
            <consortium name="The Broad Institute Genome Sequencing Center for Infectious Disease"/>
            <person name="Wu L."/>
            <person name="Ma J."/>
        </authorList>
    </citation>
    <scope>NUCLEOTIDE SEQUENCE [LARGE SCALE GENOMIC DNA]</scope>
    <source>
        <strain evidence="3">KCTC 42217</strain>
    </source>
</reference>
<accession>A0ABW4ZK69</accession>
<dbReference type="CDD" id="cd14251">
    <property type="entry name" value="PL-6"/>
    <property type="match status" value="1"/>
</dbReference>
<dbReference type="InterPro" id="IPR011050">
    <property type="entry name" value="Pectin_lyase_fold/virulence"/>
</dbReference>
<dbReference type="InterPro" id="IPR012334">
    <property type="entry name" value="Pectin_lyas_fold"/>
</dbReference>
<dbReference type="InterPro" id="IPR039513">
    <property type="entry name" value="PL-6"/>
</dbReference>
<dbReference type="Proteomes" id="UP001597387">
    <property type="component" value="Unassembled WGS sequence"/>
</dbReference>